<feature type="compositionally biased region" description="Low complexity" evidence="1">
    <location>
        <begin position="348"/>
        <end position="385"/>
    </location>
</feature>
<accession>A0ABN6XHY4</accession>
<evidence type="ECO:0000256" key="1">
    <source>
        <dbReference type="SAM" id="MobiDB-lite"/>
    </source>
</evidence>
<dbReference type="RefSeq" id="WP_286217513.1">
    <property type="nucleotide sequence ID" value="NZ_AP027729.1"/>
</dbReference>
<feature type="compositionally biased region" description="Low complexity" evidence="1">
    <location>
        <begin position="329"/>
        <end position="338"/>
    </location>
</feature>
<feature type="compositionally biased region" description="Low complexity" evidence="1">
    <location>
        <begin position="392"/>
        <end position="406"/>
    </location>
</feature>
<keyword evidence="2" id="KW-0732">Signal</keyword>
<feature type="signal peptide" evidence="2">
    <location>
        <begin position="1"/>
        <end position="23"/>
    </location>
</feature>
<dbReference type="PANTHER" id="PTHR43265:SF1">
    <property type="entry name" value="ESTERASE ESTD"/>
    <property type="match status" value="1"/>
</dbReference>
<evidence type="ECO:0000313" key="4">
    <source>
        <dbReference type="Proteomes" id="UP001321475"/>
    </source>
</evidence>
<organism evidence="3 4">
    <name type="scientific">Paraoerskovia sediminicola</name>
    <dbReference type="NCBI Taxonomy" id="1138587"/>
    <lineage>
        <taxon>Bacteria</taxon>
        <taxon>Bacillati</taxon>
        <taxon>Actinomycetota</taxon>
        <taxon>Actinomycetes</taxon>
        <taxon>Micrococcales</taxon>
        <taxon>Cellulomonadaceae</taxon>
        <taxon>Paraoerskovia</taxon>
    </lineage>
</organism>
<evidence type="ECO:0008006" key="5">
    <source>
        <dbReference type="Google" id="ProtNLM"/>
    </source>
</evidence>
<sequence length="406" mass="43232">MIFRTAATAAAFAILLALVGAFTGPQWDPQPVEDHLVPETSDTTIGGQTVDAAPLGTYEVKTTEITVQLDGAEVEALVREPVGVERALPGIVFVHGAGTGDAHEAFSEPGEGLASAGVVTMVPSKRLDTYTNSHRDYLEMADDYLRSVDVLRAWPGVDPARVGLYGESEGCWITPVMATEDSLIDFVAFGSAPVVPPRQQMAFAADSYLRNTDVPDELFRAIPRAVGMVFPGGGFEYADFDVQPYQQQLDDPLFVAYGTSDESMPLEQGARQIIDDAASNGNDDVTVRYYAGANHGLRVGGPVSADFMGDLADWVVSSRRARTRRRGSRGPCPTRSSSPDPCRRPGGWRAPTSSSGSSSPGSASSRSPSSSRASRTSWRSCAAARCPDRSRAGCGCRSRGSPRAQC</sequence>
<proteinExistence type="predicted"/>
<name>A0ABN6XHY4_9CELL</name>
<dbReference type="Gene3D" id="3.40.50.1820">
    <property type="entry name" value="alpha/beta hydrolase"/>
    <property type="match status" value="1"/>
</dbReference>
<protein>
    <recommendedName>
        <fullName evidence="5">Prolyl oligopeptidase family protein</fullName>
    </recommendedName>
</protein>
<dbReference type="InterPro" id="IPR029058">
    <property type="entry name" value="AB_hydrolase_fold"/>
</dbReference>
<dbReference type="SUPFAM" id="SSF53474">
    <property type="entry name" value="alpha/beta-Hydrolases"/>
    <property type="match status" value="1"/>
</dbReference>
<feature type="compositionally biased region" description="Basic residues" evidence="1">
    <location>
        <begin position="319"/>
        <end position="328"/>
    </location>
</feature>
<dbReference type="PANTHER" id="PTHR43265">
    <property type="entry name" value="ESTERASE ESTD"/>
    <property type="match status" value="1"/>
</dbReference>
<feature type="chain" id="PRO_5046137482" description="Prolyl oligopeptidase family protein" evidence="2">
    <location>
        <begin position="24"/>
        <end position="406"/>
    </location>
</feature>
<reference evidence="4" key="1">
    <citation type="journal article" date="2019" name="Int. J. Syst. Evol. Microbiol.">
        <title>The Global Catalogue of Microorganisms (GCM) 10K type strain sequencing project: providing services to taxonomists for standard genome sequencing and annotation.</title>
        <authorList>
            <consortium name="The Broad Institute Genomics Platform"/>
            <consortium name="The Broad Institute Genome Sequencing Center for Infectious Disease"/>
            <person name="Wu L."/>
            <person name="Ma J."/>
        </authorList>
    </citation>
    <scope>NUCLEOTIDE SEQUENCE [LARGE SCALE GENOMIC DNA]</scope>
    <source>
        <strain evidence="4">NBRC 108565</strain>
    </source>
</reference>
<gene>
    <name evidence="3" type="ORF">GCM10025865_25140</name>
</gene>
<keyword evidence="4" id="KW-1185">Reference proteome</keyword>
<evidence type="ECO:0000313" key="3">
    <source>
        <dbReference type="EMBL" id="BDZ43215.1"/>
    </source>
</evidence>
<dbReference type="Proteomes" id="UP001321475">
    <property type="component" value="Chromosome"/>
</dbReference>
<dbReference type="EMBL" id="AP027729">
    <property type="protein sequence ID" value="BDZ43215.1"/>
    <property type="molecule type" value="Genomic_DNA"/>
</dbReference>
<feature type="region of interest" description="Disordered" evidence="1">
    <location>
        <begin position="319"/>
        <end position="406"/>
    </location>
</feature>
<evidence type="ECO:0000256" key="2">
    <source>
        <dbReference type="SAM" id="SignalP"/>
    </source>
</evidence>
<dbReference type="InterPro" id="IPR053145">
    <property type="entry name" value="AB_hydrolase_Est10"/>
</dbReference>